<protein>
    <submittedName>
        <fullName evidence="1">Uncharacterized protein</fullName>
    </submittedName>
</protein>
<evidence type="ECO:0000313" key="2">
    <source>
        <dbReference type="Proteomes" id="UP001283361"/>
    </source>
</evidence>
<proteinExistence type="predicted"/>
<dbReference type="Proteomes" id="UP001283361">
    <property type="component" value="Unassembled WGS sequence"/>
</dbReference>
<name>A0AAE0YGF1_9GAST</name>
<comment type="caution">
    <text evidence="1">The sequence shown here is derived from an EMBL/GenBank/DDBJ whole genome shotgun (WGS) entry which is preliminary data.</text>
</comment>
<sequence length="207" mass="22146">MVTRCCQGSSQITKQGNGAGLSFYHDDAKETSPVENFSQAARCLSNRKNVCTSSGSLEREIISLFGLSDGSFRKSQATSTNLWWEKNQRGKAHDVVRLPKTPGRKREAPSKTQSVDVVVNCPVRPVTPEKENTGPELLQADCIVRRNLRSRVADGLTITSQTAAATSSITTTTSSAISPTLTPSTSHTTITAAQISTALVKGSDSMS</sequence>
<organism evidence="1 2">
    <name type="scientific">Elysia crispata</name>
    <name type="common">lettuce slug</name>
    <dbReference type="NCBI Taxonomy" id="231223"/>
    <lineage>
        <taxon>Eukaryota</taxon>
        <taxon>Metazoa</taxon>
        <taxon>Spiralia</taxon>
        <taxon>Lophotrochozoa</taxon>
        <taxon>Mollusca</taxon>
        <taxon>Gastropoda</taxon>
        <taxon>Heterobranchia</taxon>
        <taxon>Euthyneura</taxon>
        <taxon>Panpulmonata</taxon>
        <taxon>Sacoglossa</taxon>
        <taxon>Placobranchoidea</taxon>
        <taxon>Plakobranchidae</taxon>
        <taxon>Elysia</taxon>
    </lineage>
</organism>
<gene>
    <name evidence="1" type="ORF">RRG08_030421</name>
</gene>
<keyword evidence="2" id="KW-1185">Reference proteome</keyword>
<dbReference type="EMBL" id="JAWDGP010006267">
    <property type="protein sequence ID" value="KAK3744338.1"/>
    <property type="molecule type" value="Genomic_DNA"/>
</dbReference>
<dbReference type="AlphaFoldDB" id="A0AAE0YGF1"/>
<evidence type="ECO:0000313" key="1">
    <source>
        <dbReference type="EMBL" id="KAK3744338.1"/>
    </source>
</evidence>
<accession>A0AAE0YGF1</accession>
<reference evidence="1" key="1">
    <citation type="journal article" date="2023" name="G3 (Bethesda)">
        <title>A reference genome for the long-term kleptoplast-retaining sea slug Elysia crispata morphotype clarki.</title>
        <authorList>
            <person name="Eastman K.E."/>
            <person name="Pendleton A.L."/>
            <person name="Shaikh M.A."/>
            <person name="Suttiyut T."/>
            <person name="Ogas R."/>
            <person name="Tomko P."/>
            <person name="Gavelis G."/>
            <person name="Widhalm J.R."/>
            <person name="Wisecaver J.H."/>
        </authorList>
    </citation>
    <scope>NUCLEOTIDE SEQUENCE</scope>
    <source>
        <strain evidence="1">ECLA1</strain>
    </source>
</reference>